<dbReference type="EMBL" id="JBFSHR010000006">
    <property type="protein sequence ID" value="MEX6428768.1"/>
    <property type="molecule type" value="Genomic_DNA"/>
</dbReference>
<dbReference type="SMART" id="SM00479">
    <property type="entry name" value="EXOIII"/>
    <property type="match status" value="1"/>
</dbReference>
<dbReference type="InterPro" id="IPR012337">
    <property type="entry name" value="RNaseH-like_sf"/>
</dbReference>
<protein>
    <submittedName>
        <fullName evidence="3">Exonuclease domain-containing protein</fullName>
    </submittedName>
</protein>
<evidence type="ECO:0000259" key="2">
    <source>
        <dbReference type="SMART" id="SM00479"/>
    </source>
</evidence>
<dbReference type="InterPro" id="IPR006054">
    <property type="entry name" value="DnaQ"/>
</dbReference>
<evidence type="ECO:0000313" key="3">
    <source>
        <dbReference type="EMBL" id="MEX6428768.1"/>
    </source>
</evidence>
<gene>
    <name evidence="3" type="ORF">AB6A68_02800</name>
</gene>
<proteinExistence type="predicted"/>
<dbReference type="SUPFAM" id="SSF53098">
    <property type="entry name" value="Ribonuclease H-like"/>
    <property type="match status" value="1"/>
</dbReference>
<organism evidence="3 4">
    <name type="scientific">Ferrimicrobium acidiphilum</name>
    <dbReference type="NCBI Taxonomy" id="121039"/>
    <lineage>
        <taxon>Bacteria</taxon>
        <taxon>Bacillati</taxon>
        <taxon>Actinomycetota</taxon>
        <taxon>Acidimicrobiia</taxon>
        <taxon>Acidimicrobiales</taxon>
        <taxon>Acidimicrobiaceae</taxon>
        <taxon>Ferrimicrobium</taxon>
    </lineage>
</organism>
<dbReference type="InterPro" id="IPR036397">
    <property type="entry name" value="RNaseH_sf"/>
</dbReference>
<sequence>MGSLASPPPMGSTPQSLHTATFVIVDTETTGSSAAYHQLTEIAALKVRGGEVLGHFRSLIWGASPTPGFIIALTGITDAMRRSAPDEADVVAAFGNFLGDAVVVGHNLGFDLGFLNAAMVRETGQVIGNQTIDTLRLARRLLRNEVENFKLATLARYLRLRPPSHRALCDVLATAALLDELIGRLGSYGVRTLGELEQFNGPLRSHRARSPAFISARQTPATQPTTPGLRR</sequence>
<feature type="compositionally biased region" description="Low complexity" evidence="1">
    <location>
        <begin position="218"/>
        <end position="231"/>
    </location>
</feature>
<keyword evidence="4" id="KW-1185">Reference proteome</keyword>
<dbReference type="InterPro" id="IPR013520">
    <property type="entry name" value="Ribonucl_H"/>
</dbReference>
<dbReference type="Proteomes" id="UP001560267">
    <property type="component" value="Unassembled WGS sequence"/>
</dbReference>
<name>A0ABV3XZN5_9ACTN</name>
<dbReference type="RefSeq" id="WP_298385046.1">
    <property type="nucleotide sequence ID" value="NZ_JBFSHR010000006.1"/>
</dbReference>
<dbReference type="GO" id="GO:0004527">
    <property type="term" value="F:exonuclease activity"/>
    <property type="evidence" value="ECO:0007669"/>
    <property type="project" value="UniProtKB-KW"/>
</dbReference>
<dbReference type="PANTHER" id="PTHR30231">
    <property type="entry name" value="DNA POLYMERASE III SUBUNIT EPSILON"/>
    <property type="match status" value="1"/>
</dbReference>
<evidence type="ECO:0000256" key="1">
    <source>
        <dbReference type="SAM" id="MobiDB-lite"/>
    </source>
</evidence>
<keyword evidence="3" id="KW-0269">Exonuclease</keyword>
<dbReference type="Gene3D" id="3.30.420.10">
    <property type="entry name" value="Ribonuclease H-like superfamily/Ribonuclease H"/>
    <property type="match status" value="1"/>
</dbReference>
<comment type="caution">
    <text evidence="3">The sequence shown here is derived from an EMBL/GenBank/DDBJ whole genome shotgun (WGS) entry which is preliminary data.</text>
</comment>
<dbReference type="NCBIfam" id="TIGR00573">
    <property type="entry name" value="dnaq"/>
    <property type="match status" value="1"/>
</dbReference>
<dbReference type="Pfam" id="PF00929">
    <property type="entry name" value="RNase_T"/>
    <property type="match status" value="1"/>
</dbReference>
<dbReference type="CDD" id="cd06127">
    <property type="entry name" value="DEDDh"/>
    <property type="match status" value="1"/>
</dbReference>
<reference evidence="3 4" key="1">
    <citation type="submission" date="2024-07" db="EMBL/GenBank/DDBJ databases">
        <title>Draft Genome Sequence of Ferrimicrobium acidiphilum Strain YE2023, Isolated from a Pulp of Bioleach Reactor.</title>
        <authorList>
            <person name="Elkina Y.A."/>
            <person name="Bulaeva A.G."/>
            <person name="Beletsky A.V."/>
            <person name="Mardanov A.V."/>
        </authorList>
    </citation>
    <scope>NUCLEOTIDE SEQUENCE [LARGE SCALE GENOMIC DNA]</scope>
    <source>
        <strain evidence="3 4">YE2023</strain>
    </source>
</reference>
<evidence type="ECO:0000313" key="4">
    <source>
        <dbReference type="Proteomes" id="UP001560267"/>
    </source>
</evidence>
<keyword evidence="3" id="KW-0378">Hydrolase</keyword>
<accession>A0ABV3XZN5</accession>
<keyword evidence="3" id="KW-0540">Nuclease</keyword>
<feature type="region of interest" description="Disordered" evidence="1">
    <location>
        <begin position="210"/>
        <end position="231"/>
    </location>
</feature>
<dbReference type="PANTHER" id="PTHR30231:SF41">
    <property type="entry name" value="DNA POLYMERASE III SUBUNIT EPSILON"/>
    <property type="match status" value="1"/>
</dbReference>
<feature type="domain" description="Exonuclease" evidence="2">
    <location>
        <begin position="21"/>
        <end position="187"/>
    </location>
</feature>